<feature type="region of interest" description="Disordered" evidence="1">
    <location>
        <begin position="1"/>
        <end position="128"/>
    </location>
</feature>
<name>A0A2N8UHS2_9BASI</name>
<feature type="compositionally biased region" description="Basic and acidic residues" evidence="1">
    <location>
        <begin position="89"/>
        <end position="112"/>
    </location>
</feature>
<feature type="compositionally biased region" description="Polar residues" evidence="1">
    <location>
        <begin position="360"/>
        <end position="389"/>
    </location>
</feature>
<feature type="compositionally biased region" description="Low complexity" evidence="1">
    <location>
        <begin position="478"/>
        <end position="487"/>
    </location>
</feature>
<evidence type="ECO:0000313" key="3">
    <source>
        <dbReference type="Proteomes" id="UP000239563"/>
    </source>
</evidence>
<feature type="compositionally biased region" description="Acidic residues" evidence="1">
    <location>
        <begin position="190"/>
        <end position="202"/>
    </location>
</feature>
<sequence>MSIQQGLISPPLSGRTYKADQPRMQDIHNAVAAADVFGPAPSTSSSAHHAKPAGPFEHHHTIRSPVKKHNDGLSEADRAQRPLTPPMSKDVRHDQGSEDQAGHYRTDSEGDHLTAPAASSSSTTVEVTQSRPFACQRATSSSSLVPAAPIGNRFHTLTQGYQCEPDDEHNPFLDSTSSAGHAHHSHPYYDEFDSDQDAEGSVDGDALARTAEHDATPRASRSSSNATTPPRAPRHALAYRPARTYSERVRVNNEAVTSVVPIRDTPKNPFLAGGPADNGFHGPNRHAAYRRAQQIPGKERGKIAYVFRGQRVTYADPEYDSDDDDSDLDEQYAKTNEFNPHYNPERPPRLQPRLLFPPNATISQPPASTSKHNSAEQMGGSRHSQTATSYLPRAVDDDFGGATSSSSYDDEAESHAPRTGGGLFAAQIAAQRKQNLEAQQSHAAPERSEAPPPPPPSSTRLQSITRDHGAQDGRQAARDALLARLDQTNWSDDDHDDGRRERGCGYGRARQSSQGSAADGEEQRAQQTHSLARSQSHRKRLSERELQPGHAGEVDVLGRPMKRSRASYAY</sequence>
<feature type="region of interest" description="Disordered" evidence="1">
    <location>
        <begin position="160"/>
        <end position="245"/>
    </location>
</feature>
<dbReference type="Proteomes" id="UP000239563">
    <property type="component" value="Chromosome X"/>
</dbReference>
<feature type="compositionally biased region" description="Basic and acidic residues" evidence="1">
    <location>
        <begin position="68"/>
        <end position="80"/>
    </location>
</feature>
<gene>
    <name evidence="2" type="ORF">SRS1_11219</name>
</gene>
<feature type="compositionally biased region" description="Basic and acidic residues" evidence="1">
    <location>
        <begin position="465"/>
        <end position="477"/>
    </location>
</feature>
<feature type="compositionally biased region" description="Polar residues" evidence="1">
    <location>
        <begin position="525"/>
        <end position="534"/>
    </location>
</feature>
<organism evidence="2 3">
    <name type="scientific">Sporisorium reilianum f. sp. reilianum</name>
    <dbReference type="NCBI Taxonomy" id="72559"/>
    <lineage>
        <taxon>Eukaryota</taxon>
        <taxon>Fungi</taxon>
        <taxon>Dikarya</taxon>
        <taxon>Basidiomycota</taxon>
        <taxon>Ustilaginomycotina</taxon>
        <taxon>Ustilaginomycetes</taxon>
        <taxon>Ustilaginales</taxon>
        <taxon>Ustilaginaceae</taxon>
        <taxon>Sporisorium</taxon>
    </lineage>
</organism>
<feature type="compositionally biased region" description="Basic and acidic residues" evidence="1">
    <location>
        <begin position="17"/>
        <end position="26"/>
    </location>
</feature>
<feature type="region of interest" description="Disordered" evidence="1">
    <location>
        <begin position="336"/>
        <end position="570"/>
    </location>
</feature>
<feature type="region of interest" description="Disordered" evidence="1">
    <location>
        <begin position="263"/>
        <end position="284"/>
    </location>
</feature>
<reference evidence="2 3" key="1">
    <citation type="submission" date="2017-02" db="EMBL/GenBank/DDBJ databases">
        <authorList>
            <person name="Peterson S.W."/>
        </authorList>
    </citation>
    <scope>NUCLEOTIDE SEQUENCE [LARGE SCALE GENOMIC DNA]</scope>
    <source>
        <strain evidence="2 3">SRS1_H2-8</strain>
    </source>
</reference>
<proteinExistence type="predicted"/>
<feature type="compositionally biased region" description="Basic residues" evidence="1">
    <location>
        <begin position="560"/>
        <end position="570"/>
    </location>
</feature>
<feature type="compositionally biased region" description="Polar residues" evidence="1">
    <location>
        <begin position="219"/>
        <end position="228"/>
    </location>
</feature>
<evidence type="ECO:0000313" key="2">
    <source>
        <dbReference type="EMBL" id="SJX63983.1"/>
    </source>
</evidence>
<accession>A0A2N8UHS2</accession>
<feature type="compositionally biased region" description="Low complexity" evidence="1">
    <location>
        <begin position="114"/>
        <end position="124"/>
    </location>
</feature>
<feature type="compositionally biased region" description="Polar residues" evidence="1">
    <location>
        <begin position="432"/>
        <end position="442"/>
    </location>
</feature>
<dbReference type="EMBL" id="LT795063">
    <property type="protein sequence ID" value="SJX63983.1"/>
    <property type="molecule type" value="Genomic_DNA"/>
</dbReference>
<dbReference type="AlphaFoldDB" id="A0A2N8UHS2"/>
<protein>
    <submittedName>
        <fullName evidence="2">Uncharacterized protein</fullName>
    </submittedName>
</protein>
<evidence type="ECO:0000256" key="1">
    <source>
        <dbReference type="SAM" id="MobiDB-lite"/>
    </source>
</evidence>